<proteinExistence type="predicted"/>
<reference evidence="2 3" key="1">
    <citation type="submission" date="2017-08" db="EMBL/GenBank/DDBJ databases">
        <title>Acidophilic green algal genome provides insights into adaptation to an acidic environment.</title>
        <authorList>
            <person name="Hirooka S."/>
            <person name="Hirose Y."/>
            <person name="Kanesaki Y."/>
            <person name="Higuchi S."/>
            <person name="Fujiwara T."/>
            <person name="Onuma R."/>
            <person name="Era A."/>
            <person name="Ohbayashi R."/>
            <person name="Uzuka A."/>
            <person name="Nozaki H."/>
            <person name="Yoshikawa H."/>
            <person name="Miyagishima S.Y."/>
        </authorList>
    </citation>
    <scope>NUCLEOTIDE SEQUENCE [LARGE SCALE GENOMIC DNA]</scope>
    <source>
        <strain evidence="2 3">NIES-2499</strain>
    </source>
</reference>
<evidence type="ECO:0000313" key="3">
    <source>
        <dbReference type="Proteomes" id="UP000232323"/>
    </source>
</evidence>
<keyword evidence="3" id="KW-1185">Reference proteome</keyword>
<dbReference type="AlphaFoldDB" id="A0A250XAP2"/>
<evidence type="ECO:0000313" key="2">
    <source>
        <dbReference type="EMBL" id="GAX80148.1"/>
    </source>
</evidence>
<comment type="caution">
    <text evidence="2">The sequence shown here is derived from an EMBL/GenBank/DDBJ whole genome shotgun (WGS) entry which is preliminary data.</text>
</comment>
<dbReference type="Proteomes" id="UP000232323">
    <property type="component" value="Unassembled WGS sequence"/>
</dbReference>
<sequence length="177" mass="20221">MSEMFDKAKRSRLAELEQLFIQAMKENKFPQALRFARNALQIQASPRFQQFIPLLEEKVAMDELEDDEDEQEDDVQPEEDGDEDEDDGEEEDSNEEEEEEEEEQGSTDNEEEDATVRYSAQESTQDAVDEISLDVQSMNLNKSDTSALRKSLQSSIQGLKEKDLMSKIACDDPLLSA</sequence>
<feature type="region of interest" description="Disordered" evidence="1">
    <location>
        <begin position="58"/>
        <end position="130"/>
    </location>
</feature>
<accession>A0A250XAP2</accession>
<organism evidence="2 3">
    <name type="scientific">Chlamydomonas eustigma</name>
    <dbReference type="NCBI Taxonomy" id="1157962"/>
    <lineage>
        <taxon>Eukaryota</taxon>
        <taxon>Viridiplantae</taxon>
        <taxon>Chlorophyta</taxon>
        <taxon>core chlorophytes</taxon>
        <taxon>Chlorophyceae</taxon>
        <taxon>CS clade</taxon>
        <taxon>Chlamydomonadales</taxon>
        <taxon>Chlamydomonadaceae</taxon>
        <taxon>Chlamydomonas</taxon>
    </lineage>
</organism>
<evidence type="ECO:0000256" key="1">
    <source>
        <dbReference type="SAM" id="MobiDB-lite"/>
    </source>
</evidence>
<dbReference type="EMBL" id="BEGY01000049">
    <property type="protein sequence ID" value="GAX80148.1"/>
    <property type="molecule type" value="Genomic_DNA"/>
</dbReference>
<gene>
    <name evidence="2" type="ORF">CEUSTIGMA_g7586.t1</name>
</gene>
<feature type="compositionally biased region" description="Acidic residues" evidence="1">
    <location>
        <begin position="62"/>
        <end position="113"/>
    </location>
</feature>
<name>A0A250XAP2_9CHLO</name>
<protein>
    <submittedName>
        <fullName evidence="2">Uncharacterized protein</fullName>
    </submittedName>
</protein>